<dbReference type="Proteomes" id="UP001066276">
    <property type="component" value="Chromosome 7"/>
</dbReference>
<proteinExistence type="predicted"/>
<evidence type="ECO:0000256" key="1">
    <source>
        <dbReference type="SAM" id="MobiDB-lite"/>
    </source>
</evidence>
<dbReference type="EMBL" id="JANPWB010000011">
    <property type="protein sequence ID" value="KAJ1129792.1"/>
    <property type="molecule type" value="Genomic_DNA"/>
</dbReference>
<dbReference type="AlphaFoldDB" id="A0AAV7PNC2"/>
<evidence type="ECO:0000313" key="3">
    <source>
        <dbReference type="Proteomes" id="UP001066276"/>
    </source>
</evidence>
<feature type="region of interest" description="Disordered" evidence="1">
    <location>
        <begin position="163"/>
        <end position="202"/>
    </location>
</feature>
<accession>A0AAV7PNC2</accession>
<comment type="caution">
    <text evidence="2">The sequence shown here is derived from an EMBL/GenBank/DDBJ whole genome shotgun (WGS) entry which is preliminary data.</text>
</comment>
<sequence length="202" mass="22857">MNCQVQDTISHVQEGSELHDRVRETLSNREKKNAKVSRKWRAKERDIRVGDFVLVRNRRSGSKFLLPFEKDQWVVIAKKGTMITERRKHETVTRNISFFKVFRLNSGGMDSEPSSPSAIEYEYGDEGGVVCGSSQSTLHSPEMLGDDSLLTDQRSANVASVELPHDADQGTPETIRPRQGVEHYNLHPHPPRSTKLQGFVAD</sequence>
<evidence type="ECO:0000313" key="2">
    <source>
        <dbReference type="EMBL" id="KAJ1129792.1"/>
    </source>
</evidence>
<organism evidence="2 3">
    <name type="scientific">Pleurodeles waltl</name>
    <name type="common">Iberian ribbed newt</name>
    <dbReference type="NCBI Taxonomy" id="8319"/>
    <lineage>
        <taxon>Eukaryota</taxon>
        <taxon>Metazoa</taxon>
        <taxon>Chordata</taxon>
        <taxon>Craniata</taxon>
        <taxon>Vertebrata</taxon>
        <taxon>Euteleostomi</taxon>
        <taxon>Amphibia</taxon>
        <taxon>Batrachia</taxon>
        <taxon>Caudata</taxon>
        <taxon>Salamandroidea</taxon>
        <taxon>Salamandridae</taxon>
        <taxon>Pleurodelinae</taxon>
        <taxon>Pleurodeles</taxon>
    </lineage>
</organism>
<feature type="compositionally biased region" description="Basic and acidic residues" evidence="1">
    <location>
        <begin position="175"/>
        <end position="185"/>
    </location>
</feature>
<reference evidence="2" key="1">
    <citation type="journal article" date="2022" name="bioRxiv">
        <title>Sequencing and chromosome-scale assembly of the giantPleurodeles waltlgenome.</title>
        <authorList>
            <person name="Brown T."/>
            <person name="Elewa A."/>
            <person name="Iarovenko S."/>
            <person name="Subramanian E."/>
            <person name="Araus A.J."/>
            <person name="Petzold A."/>
            <person name="Susuki M."/>
            <person name="Suzuki K.-i.T."/>
            <person name="Hayashi T."/>
            <person name="Toyoda A."/>
            <person name="Oliveira C."/>
            <person name="Osipova E."/>
            <person name="Leigh N.D."/>
            <person name="Simon A."/>
            <person name="Yun M.H."/>
        </authorList>
    </citation>
    <scope>NUCLEOTIDE SEQUENCE</scope>
    <source>
        <strain evidence="2">20211129_DDA</strain>
        <tissue evidence="2">Liver</tissue>
    </source>
</reference>
<gene>
    <name evidence="2" type="ORF">NDU88_008157</name>
</gene>
<keyword evidence="3" id="KW-1185">Reference proteome</keyword>
<protein>
    <submittedName>
        <fullName evidence="2">Uncharacterized protein</fullName>
    </submittedName>
</protein>
<name>A0AAV7PNC2_PLEWA</name>